<proteinExistence type="predicted"/>
<evidence type="ECO:0000313" key="2">
    <source>
        <dbReference type="Proteomes" id="UP000018896"/>
    </source>
</evidence>
<dbReference type="Proteomes" id="UP000018896">
    <property type="component" value="Unassembled WGS sequence"/>
</dbReference>
<keyword evidence="2" id="KW-1185">Reference proteome</keyword>
<protein>
    <submittedName>
        <fullName evidence="1">Uncharacterized protein</fullName>
    </submittedName>
</protein>
<sequence length="59" mass="6905">MEKLVKNIGKHLVKRCDGRFFRNTDPRAHELERRVFLSQYLLAIYSAGSTPDDGKWIVK</sequence>
<comment type="caution">
    <text evidence="1">The sequence shown here is derived from an EMBL/GenBank/DDBJ whole genome shotgun (WGS) entry which is preliminary data.</text>
</comment>
<evidence type="ECO:0000313" key="1">
    <source>
        <dbReference type="EMBL" id="GAE37400.1"/>
    </source>
</evidence>
<gene>
    <name evidence="1" type="ORF">JCM9157_4677</name>
</gene>
<organism evidence="1 2">
    <name type="scientific">Halalkalibacter akibai (strain ATCC 43226 / DSM 21942 / CIP 109018 / JCM 9157 / 1139)</name>
    <name type="common">Bacillus akibai</name>
    <dbReference type="NCBI Taxonomy" id="1236973"/>
    <lineage>
        <taxon>Bacteria</taxon>
        <taxon>Bacillati</taxon>
        <taxon>Bacillota</taxon>
        <taxon>Bacilli</taxon>
        <taxon>Bacillales</taxon>
        <taxon>Bacillaceae</taxon>
        <taxon>Halalkalibacter</taxon>
    </lineage>
</organism>
<accession>W4QZ29</accession>
<name>W4QZ29_HALA3</name>
<dbReference type="EMBL" id="BAUV01000071">
    <property type="protein sequence ID" value="GAE37400.1"/>
    <property type="molecule type" value="Genomic_DNA"/>
</dbReference>
<reference evidence="1 2" key="1">
    <citation type="journal article" date="2014" name="Genome Announc.">
        <title>Draft Genome Sequences of Three Alkaliphilic Bacillus Strains, Bacillus wakoensis JCM 9140T, Bacillus akibai JCM 9157T, and Bacillus hemicellulosilyticus JCM 9152T.</title>
        <authorList>
            <person name="Yuki M."/>
            <person name="Oshima K."/>
            <person name="Suda W."/>
            <person name="Oshida Y."/>
            <person name="Kitamura K."/>
            <person name="Iida T."/>
            <person name="Hattori M."/>
            <person name="Ohkuma M."/>
        </authorList>
    </citation>
    <scope>NUCLEOTIDE SEQUENCE [LARGE SCALE GENOMIC DNA]</scope>
    <source>
        <strain evidence="1 2">JCM 9157</strain>
    </source>
</reference>
<dbReference type="AlphaFoldDB" id="W4QZ29"/>